<evidence type="ECO:0000259" key="12">
    <source>
        <dbReference type="PROSITE" id="PS50051"/>
    </source>
</evidence>
<keyword evidence="5 11" id="KW-0378">Hydrolase</keyword>
<name>X6LA80_RETFI</name>
<comment type="function">
    <text evidence="11">Acts as component of the MCM2-7 complex (MCM complex) which is the replicative helicase essential for 'once per cell cycle' DNA replication initiation and elongation in eukaryotic cells. The active ATPase sites in the MCM2-7 ring are formed through the interaction surfaces of two neighboring subunits such that a critical structure of a conserved arginine finger motif is provided in trans relative to the ATP-binding site of the Walker A box of the adjacent subunit. The six ATPase active sites, however, are likely to contribute differentially to the complex helicase activity.</text>
</comment>
<comment type="subunit">
    <text evidence="11">Component of the MCM2-7 complex.</text>
</comment>
<dbReference type="OMA" id="TEIGDGW"/>
<sequence>MSANDFKHKFAYIYTYSLCFCCVEKKTTTIASICLRRSFFFKKKKKNDKEGNKSGKKKNTTTYKKILFQLTNLNLDMSNVYNFDRELYNQTVNFPSEVVPAFDSQVNVYAEDHFKRIIDEHTDQVDIWIRPFNLREVKSMRNMNPSDIDKLVAVQGMVIRCTGTIPDIQTAFFRCVLCHTEVENMIEAGRIEEPIKCPNVSYFLSSVCCYDEQTKSAEKKKKKNETLHLHIHFFPLYFFFKKKKKQKSGNTMELIHNRCKFQDKQLVKVQETPEHIPDGETPQTIDVYVYENLVDICKPGDRIEVTGVYRAVQILFIYLFILLFPSFPAAIRANPRRRQIQAVYKTYVDALHVKKSKSNQFTVESSKSQKDTDSFTTFEELDESEARRETRIRQLKDLGRDPNIYEKLVRSLAPSIWEMEDVKKGVLCQLFGSSDKDFSAGGGGRFRSQMNVLLCGDPGTSKSQLLQYVHKIAPRGIYTSGKGSSAVGLTAYITKDADSRDLVLESGALVLSDRGICCIDEFDKMSESARSILHEVMEQQTVSIAKAGIICTLNARTCILAAANPVDSRYNPNKSIVENIDLPPTLMSRFDLIYLVLDRPNEAIDKKLAKHIVSLYYANREEEVESGLIDQQLLMDYISYSRREIHPTLSDRACHRLQEKYCEMRRMGRQDGRKTITATPRQLESLIRISEALARMRHSSSVTEDDVEEAVRLHKVATLAAATDPKTGAIDLDRLNVGRSMAEELDLQKQSNLVLEILRNHQDRTIKFMTLLNKYNKDLPENTKHLLHSELKKVLDRLDKLGKVKSTDWLGENPLITILNATE</sequence>
<feature type="domain" description="MCM C-terminal AAA(+) ATPase" evidence="12">
    <location>
        <begin position="404"/>
        <end position="612"/>
    </location>
</feature>
<dbReference type="PROSITE" id="PS00847">
    <property type="entry name" value="MCM_1"/>
    <property type="match status" value="1"/>
</dbReference>
<evidence type="ECO:0000313" key="13">
    <source>
        <dbReference type="EMBL" id="ETN98041.1"/>
    </source>
</evidence>
<dbReference type="CDD" id="cd17755">
    <property type="entry name" value="MCM4"/>
    <property type="match status" value="1"/>
</dbReference>
<evidence type="ECO:0000256" key="6">
    <source>
        <dbReference type="ARBA" id="ARBA00022806"/>
    </source>
</evidence>
<keyword evidence="3 11" id="KW-0235">DNA replication</keyword>
<dbReference type="GO" id="GO:0042555">
    <property type="term" value="C:MCM complex"/>
    <property type="evidence" value="ECO:0007669"/>
    <property type="project" value="UniProtKB-UniRule"/>
</dbReference>
<comment type="catalytic activity">
    <reaction evidence="11">
        <text>ATP + H2O = ADP + phosphate + H(+)</text>
        <dbReference type="Rhea" id="RHEA:13065"/>
        <dbReference type="ChEBI" id="CHEBI:15377"/>
        <dbReference type="ChEBI" id="CHEBI:15378"/>
        <dbReference type="ChEBI" id="CHEBI:30616"/>
        <dbReference type="ChEBI" id="CHEBI:43474"/>
        <dbReference type="ChEBI" id="CHEBI:456216"/>
        <dbReference type="EC" id="3.6.4.12"/>
    </reaction>
</comment>
<keyword evidence="14" id="KW-1185">Reference proteome</keyword>
<gene>
    <name evidence="13" type="ORF">RFI_39481</name>
</gene>
<dbReference type="PRINTS" id="PR01660">
    <property type="entry name" value="MCMPROTEIN4"/>
</dbReference>
<evidence type="ECO:0000256" key="10">
    <source>
        <dbReference type="RuleBase" id="RU004070"/>
    </source>
</evidence>
<dbReference type="PRINTS" id="PR01657">
    <property type="entry name" value="MCMFAMILY"/>
</dbReference>
<dbReference type="InterPro" id="IPR033762">
    <property type="entry name" value="MCM_OB"/>
</dbReference>
<protein>
    <recommendedName>
        <fullName evidence="11">DNA replication licensing factor MCM4</fullName>
        <ecNumber evidence="11">3.6.4.12</ecNumber>
    </recommendedName>
</protein>
<proteinExistence type="inferred from homology"/>
<evidence type="ECO:0000256" key="11">
    <source>
        <dbReference type="RuleBase" id="RU368062"/>
    </source>
</evidence>
<comment type="similarity">
    <text evidence="2 10">Belongs to the MCM family.</text>
</comment>
<keyword evidence="9 11" id="KW-0539">Nucleus</keyword>
<keyword evidence="8 10" id="KW-0238">DNA-binding</keyword>
<evidence type="ECO:0000256" key="4">
    <source>
        <dbReference type="ARBA" id="ARBA00022741"/>
    </source>
</evidence>
<dbReference type="InterPro" id="IPR018525">
    <property type="entry name" value="MCM_CS"/>
</dbReference>
<dbReference type="GO" id="GO:0003697">
    <property type="term" value="F:single-stranded DNA binding"/>
    <property type="evidence" value="ECO:0007669"/>
    <property type="project" value="TreeGrafter"/>
</dbReference>
<dbReference type="InterPro" id="IPR041562">
    <property type="entry name" value="MCM_lid"/>
</dbReference>
<accession>X6LA80</accession>
<dbReference type="SUPFAM" id="SSF52540">
    <property type="entry name" value="P-loop containing nucleoside triphosphate hydrolases"/>
    <property type="match status" value="1"/>
</dbReference>
<evidence type="ECO:0000256" key="1">
    <source>
        <dbReference type="ARBA" id="ARBA00004123"/>
    </source>
</evidence>
<dbReference type="PROSITE" id="PS50051">
    <property type="entry name" value="MCM_2"/>
    <property type="match status" value="1"/>
</dbReference>
<dbReference type="Pfam" id="PF00493">
    <property type="entry name" value="MCM"/>
    <property type="match status" value="1"/>
</dbReference>
<dbReference type="Gene3D" id="2.40.50.140">
    <property type="entry name" value="Nucleic acid-binding proteins"/>
    <property type="match status" value="1"/>
</dbReference>
<evidence type="ECO:0000256" key="8">
    <source>
        <dbReference type="ARBA" id="ARBA00023125"/>
    </source>
</evidence>
<comment type="subcellular location">
    <subcellularLocation>
        <location evidence="1">Nucleus</location>
    </subcellularLocation>
</comment>
<dbReference type="Gene3D" id="3.40.50.300">
    <property type="entry name" value="P-loop containing nucleotide triphosphate hydrolases"/>
    <property type="match status" value="1"/>
</dbReference>
<evidence type="ECO:0000256" key="5">
    <source>
        <dbReference type="ARBA" id="ARBA00022801"/>
    </source>
</evidence>
<keyword evidence="4 10" id="KW-0547">Nucleotide-binding</keyword>
<dbReference type="SUPFAM" id="SSF50249">
    <property type="entry name" value="Nucleic acid-binding proteins"/>
    <property type="match status" value="1"/>
</dbReference>
<dbReference type="Pfam" id="PF17207">
    <property type="entry name" value="MCM_OB"/>
    <property type="match status" value="1"/>
</dbReference>
<keyword evidence="7 10" id="KW-0067">ATP-binding</keyword>
<dbReference type="GO" id="GO:0005524">
    <property type="term" value="F:ATP binding"/>
    <property type="evidence" value="ECO:0007669"/>
    <property type="project" value="UniProtKB-UniRule"/>
</dbReference>
<dbReference type="GO" id="GO:0006271">
    <property type="term" value="P:DNA strand elongation involved in DNA replication"/>
    <property type="evidence" value="ECO:0007669"/>
    <property type="project" value="TreeGrafter"/>
</dbReference>
<evidence type="ECO:0000256" key="2">
    <source>
        <dbReference type="ARBA" id="ARBA00008010"/>
    </source>
</evidence>
<evidence type="ECO:0000256" key="7">
    <source>
        <dbReference type="ARBA" id="ARBA00022840"/>
    </source>
</evidence>
<dbReference type="InterPro" id="IPR008047">
    <property type="entry name" value="MCM_4"/>
</dbReference>
<dbReference type="GO" id="GO:0017116">
    <property type="term" value="F:single-stranded DNA helicase activity"/>
    <property type="evidence" value="ECO:0007669"/>
    <property type="project" value="TreeGrafter"/>
</dbReference>
<evidence type="ECO:0000313" key="14">
    <source>
        <dbReference type="Proteomes" id="UP000023152"/>
    </source>
</evidence>
<dbReference type="InterPro" id="IPR001208">
    <property type="entry name" value="MCM_dom"/>
</dbReference>
<organism evidence="13 14">
    <name type="scientific">Reticulomyxa filosa</name>
    <dbReference type="NCBI Taxonomy" id="46433"/>
    <lineage>
        <taxon>Eukaryota</taxon>
        <taxon>Sar</taxon>
        <taxon>Rhizaria</taxon>
        <taxon>Retaria</taxon>
        <taxon>Foraminifera</taxon>
        <taxon>Monothalamids</taxon>
        <taxon>Reticulomyxidae</taxon>
        <taxon>Reticulomyxa</taxon>
    </lineage>
</organism>
<dbReference type="Proteomes" id="UP000023152">
    <property type="component" value="Unassembled WGS sequence"/>
</dbReference>
<dbReference type="Pfam" id="PF14551">
    <property type="entry name" value="MCM_N"/>
    <property type="match status" value="1"/>
</dbReference>
<dbReference type="Pfam" id="PF17855">
    <property type="entry name" value="MCM_lid"/>
    <property type="match status" value="1"/>
</dbReference>
<dbReference type="PANTHER" id="PTHR11630:SF66">
    <property type="entry name" value="DNA REPLICATION LICENSING FACTOR MCM4"/>
    <property type="match status" value="1"/>
</dbReference>
<evidence type="ECO:0000256" key="9">
    <source>
        <dbReference type="ARBA" id="ARBA00023242"/>
    </source>
</evidence>
<dbReference type="InterPro" id="IPR031327">
    <property type="entry name" value="MCM"/>
</dbReference>
<dbReference type="EC" id="3.6.4.12" evidence="11"/>
<comment type="caution">
    <text evidence="13">The sequence shown here is derived from an EMBL/GenBank/DDBJ whole genome shotgun (WGS) entry which is preliminary data.</text>
</comment>
<evidence type="ECO:0000256" key="3">
    <source>
        <dbReference type="ARBA" id="ARBA00022705"/>
    </source>
</evidence>
<dbReference type="Gene3D" id="3.30.1640.10">
    <property type="entry name" value="mini-chromosome maintenance (MCM) complex, chain A, domain 1"/>
    <property type="match status" value="1"/>
</dbReference>
<dbReference type="AlphaFoldDB" id="X6LA80"/>
<dbReference type="OrthoDB" id="10251574at2759"/>
<dbReference type="EMBL" id="ASPP01047817">
    <property type="protein sequence ID" value="ETN98041.1"/>
    <property type="molecule type" value="Genomic_DNA"/>
</dbReference>
<keyword evidence="6 11" id="KW-0347">Helicase</keyword>
<dbReference type="FunFam" id="3.40.50.300:FF:000217">
    <property type="entry name" value="DNA helicase"/>
    <property type="match status" value="1"/>
</dbReference>
<dbReference type="GO" id="GO:0016887">
    <property type="term" value="F:ATP hydrolysis activity"/>
    <property type="evidence" value="ECO:0007669"/>
    <property type="project" value="RHEA"/>
</dbReference>
<dbReference type="InterPro" id="IPR027925">
    <property type="entry name" value="MCM_N"/>
</dbReference>
<dbReference type="GO" id="GO:0005634">
    <property type="term" value="C:nucleus"/>
    <property type="evidence" value="ECO:0007669"/>
    <property type="project" value="UniProtKB-SubCell"/>
</dbReference>
<dbReference type="InterPro" id="IPR012340">
    <property type="entry name" value="NA-bd_OB-fold"/>
</dbReference>
<reference evidence="13 14" key="1">
    <citation type="journal article" date="2013" name="Curr. Biol.">
        <title>The Genome of the Foraminiferan Reticulomyxa filosa.</title>
        <authorList>
            <person name="Glockner G."/>
            <person name="Hulsmann N."/>
            <person name="Schleicher M."/>
            <person name="Noegel A.A."/>
            <person name="Eichinger L."/>
            <person name="Gallinger C."/>
            <person name="Pawlowski J."/>
            <person name="Sierra R."/>
            <person name="Euteneuer U."/>
            <person name="Pillet L."/>
            <person name="Moustafa A."/>
            <person name="Platzer M."/>
            <person name="Groth M."/>
            <person name="Szafranski K."/>
            <person name="Schliwa M."/>
        </authorList>
    </citation>
    <scope>NUCLEOTIDE SEQUENCE [LARGE SCALE GENOMIC DNA]</scope>
</reference>
<dbReference type="InterPro" id="IPR027417">
    <property type="entry name" value="P-loop_NTPase"/>
</dbReference>
<dbReference type="GO" id="GO:1902975">
    <property type="term" value="P:mitotic DNA replication initiation"/>
    <property type="evidence" value="ECO:0007669"/>
    <property type="project" value="TreeGrafter"/>
</dbReference>
<dbReference type="PANTHER" id="PTHR11630">
    <property type="entry name" value="DNA REPLICATION LICENSING FACTOR MCM FAMILY MEMBER"/>
    <property type="match status" value="1"/>
</dbReference>
<dbReference type="GO" id="GO:0000727">
    <property type="term" value="P:double-strand break repair via break-induced replication"/>
    <property type="evidence" value="ECO:0007669"/>
    <property type="project" value="TreeGrafter"/>
</dbReference>
<dbReference type="SMART" id="SM00350">
    <property type="entry name" value="MCM"/>
    <property type="match status" value="1"/>
</dbReference>